<dbReference type="HOGENOM" id="CLU_2076464_0_0_1"/>
<reference evidence="2" key="2">
    <citation type="submission" date="2020-01" db="EMBL/GenBank/DDBJ databases">
        <title>Re-sequencing of the mitochondrial genome of Cyanidioschyzon merolae 10D.</title>
        <authorList>
            <person name="Moriyama T."/>
            <person name="Mori-Moriyama N."/>
            <person name="Sato N."/>
        </authorList>
    </citation>
    <scope>NUCLEOTIDE SEQUENCE</scope>
    <source>
        <strain evidence="2">10D-T</strain>
    </source>
</reference>
<gene>
    <name evidence="2" type="primary">rps8</name>
    <name evidence="2" type="ORF">CME10DT_Mp0022</name>
</gene>
<dbReference type="EMBL" id="LC519602">
    <property type="protein sequence ID" value="BBU60053.1"/>
    <property type="molecule type" value="Genomic_DNA"/>
</dbReference>
<geneLocation type="mitochondrion" evidence="2"/>
<evidence type="ECO:0000313" key="2">
    <source>
        <dbReference type="EMBL" id="BBU60053.1"/>
    </source>
</evidence>
<dbReference type="SUPFAM" id="SSF56047">
    <property type="entry name" value="Ribosomal protein S8"/>
    <property type="match status" value="1"/>
</dbReference>
<dbReference type="InterPro" id="IPR035987">
    <property type="entry name" value="Ribosomal_uS8_sf"/>
</dbReference>
<evidence type="ECO:0000256" key="1">
    <source>
        <dbReference type="SAM" id="Phobius"/>
    </source>
</evidence>
<protein>
    <submittedName>
        <fullName evidence="2">30S ribosomal protein S8</fullName>
    </submittedName>
</protein>
<organism evidence="2">
    <name type="scientific">Cyanidioschyzon merolae</name>
    <name type="common">Red alga</name>
    <dbReference type="NCBI Taxonomy" id="45157"/>
    <lineage>
        <taxon>Eukaryota</taxon>
        <taxon>Rhodophyta</taxon>
        <taxon>Bangiophyceae</taxon>
        <taxon>Cyanidiales</taxon>
        <taxon>Cyanidiaceae</taxon>
        <taxon>Cyanidioschyzon</taxon>
    </lineage>
</organism>
<reference evidence="2" key="1">
    <citation type="journal article" date="1998" name="Nucleic Acids Res.">
        <title>Structure and organization of the mitochondrial genome of the unicellular red alga Cyanidioschyzon merolae deduced from the complete nucleotide sequence.</title>
        <authorList>
            <person name="Ohta N."/>
            <person name="Sato N."/>
            <person name="Kuroiwa T."/>
        </authorList>
    </citation>
    <scope>NUCLEOTIDE SEQUENCE [LARGE SCALE GENOMIC DNA]</scope>
    <source>
        <strain evidence="2">10D-T</strain>
    </source>
</reference>
<keyword evidence="1" id="KW-0472">Membrane</keyword>
<accession>A0A679EYW7</accession>
<keyword evidence="2" id="KW-0496">Mitochondrion</keyword>
<dbReference type="RefSeq" id="NP_059370.1">
    <property type="nucleotide sequence ID" value="NC_000887.3"/>
</dbReference>
<sequence>MNYILNSFINRINVIKKKNVPSFLVTYSPIILDLLHLLLHEGFIIKISIVDHSNILIHLNPNCKFQLKLFKKTFNIKNIKKKYFSLIFSTSKGFFFEDYYCFKNIPKGKPMFIIIHEK</sequence>
<keyword evidence="2" id="KW-0689">Ribosomal protein</keyword>
<name>A0A679EYW7_CYAME</name>
<dbReference type="GO" id="GO:0005840">
    <property type="term" value="C:ribosome"/>
    <property type="evidence" value="ECO:0007669"/>
    <property type="project" value="UniProtKB-KW"/>
</dbReference>
<feature type="transmembrane region" description="Helical" evidence="1">
    <location>
        <begin position="20"/>
        <end position="39"/>
    </location>
</feature>
<keyword evidence="2" id="KW-0687">Ribonucleoprotein</keyword>
<dbReference type="AlphaFoldDB" id="A0A679EYW7"/>
<proteinExistence type="predicted"/>
<keyword evidence="1" id="KW-1133">Transmembrane helix</keyword>
<keyword evidence="1" id="KW-0812">Transmembrane</keyword>
<dbReference type="GeneID" id="3125669"/>